<keyword evidence="1" id="KW-0614">Plasmid</keyword>
<organism evidence="1">
    <name type="scientific">Escherichia coli</name>
    <dbReference type="NCBI Taxonomy" id="562"/>
    <lineage>
        <taxon>Bacteria</taxon>
        <taxon>Pseudomonadati</taxon>
        <taxon>Pseudomonadota</taxon>
        <taxon>Gammaproteobacteria</taxon>
        <taxon>Enterobacterales</taxon>
        <taxon>Enterobacteriaceae</taxon>
        <taxon>Escherichia</taxon>
    </lineage>
</organism>
<name>H9AXZ3_ECOLX</name>
<dbReference type="AlphaFoldDB" id="H9AXZ3"/>
<evidence type="ECO:0000313" key="1">
    <source>
        <dbReference type="EMBL" id="AFC60908.1"/>
    </source>
</evidence>
<gene>
    <name evidence="1" type="ORF">ec14_21</name>
</gene>
<proteinExistence type="predicted"/>
<protein>
    <submittedName>
        <fullName evidence="1">Uncharacterized protein</fullName>
    </submittedName>
</protein>
<geneLocation type="plasmid" evidence="1">
    <name>pEC14_35</name>
</geneLocation>
<sequence length="189" mass="22089">MTGTTPITHYRLCNGKHRHRSAAFGLIINLFHRGNGGIKNKRVFIMKCPEQLDGWCDCGKCKAMRFDKDKNIHVCLVCHKRAEPLVPIELNSNDWLPDKTEQFSVNLGDWIKQEEAELGENAFYHPNTEYLKVLREINLHEKEFIANSPDLLKMARKYSKTYKHLAEKDKSVIDFWLMEEIFSVTYDDD</sequence>
<dbReference type="EMBL" id="JN935899">
    <property type="protein sequence ID" value="AFC60908.1"/>
    <property type="molecule type" value="Genomic_DNA"/>
</dbReference>
<accession>H9AXZ3</accession>
<reference evidence="1" key="1">
    <citation type="journal article" date="2012" name="Plasmid">
        <title>Expansion of the IncX plasmid family for improved identification and typing of novel plasmids in drug-resistant Enterobacteriaceae.</title>
        <authorList>
            <person name="Johnson T.J."/>
            <person name="Bielak E.M."/>
            <person name="Fortini D."/>
            <person name="Hansen L.H."/>
            <person name="Hasman H."/>
            <person name="Debroy C."/>
            <person name="Nolan L.K."/>
            <person name="Carattoli A."/>
        </authorList>
    </citation>
    <scope>NUCLEOTIDE SEQUENCE</scope>
    <source>
        <strain evidence="1">EC14</strain>
        <plasmid evidence="1">pEC14_35</plasmid>
    </source>
</reference>